<organism evidence="1 2">
    <name type="scientific">Vararia minispora EC-137</name>
    <dbReference type="NCBI Taxonomy" id="1314806"/>
    <lineage>
        <taxon>Eukaryota</taxon>
        <taxon>Fungi</taxon>
        <taxon>Dikarya</taxon>
        <taxon>Basidiomycota</taxon>
        <taxon>Agaricomycotina</taxon>
        <taxon>Agaricomycetes</taxon>
        <taxon>Russulales</taxon>
        <taxon>Lachnocladiaceae</taxon>
        <taxon>Vararia</taxon>
    </lineage>
</organism>
<accession>A0ACB8QCW6</accession>
<dbReference type="EMBL" id="MU273672">
    <property type="protein sequence ID" value="KAI0029497.1"/>
    <property type="molecule type" value="Genomic_DNA"/>
</dbReference>
<reference evidence="1" key="1">
    <citation type="submission" date="2021-02" db="EMBL/GenBank/DDBJ databases">
        <authorList>
            <consortium name="DOE Joint Genome Institute"/>
            <person name="Ahrendt S."/>
            <person name="Looney B.P."/>
            <person name="Miyauchi S."/>
            <person name="Morin E."/>
            <person name="Drula E."/>
            <person name="Courty P.E."/>
            <person name="Chicoki N."/>
            <person name="Fauchery L."/>
            <person name="Kohler A."/>
            <person name="Kuo A."/>
            <person name="Labutti K."/>
            <person name="Pangilinan J."/>
            <person name="Lipzen A."/>
            <person name="Riley R."/>
            <person name="Andreopoulos W."/>
            <person name="He G."/>
            <person name="Johnson J."/>
            <person name="Barry K.W."/>
            <person name="Grigoriev I.V."/>
            <person name="Nagy L."/>
            <person name="Hibbett D."/>
            <person name="Henrissat B."/>
            <person name="Matheny P.B."/>
            <person name="Labbe J."/>
            <person name="Martin F."/>
        </authorList>
    </citation>
    <scope>NUCLEOTIDE SEQUENCE</scope>
    <source>
        <strain evidence="1">EC-137</strain>
    </source>
</reference>
<keyword evidence="2" id="KW-1185">Reference proteome</keyword>
<reference evidence="1" key="2">
    <citation type="journal article" date="2022" name="New Phytol.">
        <title>Evolutionary transition to the ectomycorrhizal habit in the genomes of a hyperdiverse lineage of mushroom-forming fungi.</title>
        <authorList>
            <person name="Looney B."/>
            <person name="Miyauchi S."/>
            <person name="Morin E."/>
            <person name="Drula E."/>
            <person name="Courty P.E."/>
            <person name="Kohler A."/>
            <person name="Kuo A."/>
            <person name="LaButti K."/>
            <person name="Pangilinan J."/>
            <person name="Lipzen A."/>
            <person name="Riley R."/>
            <person name="Andreopoulos W."/>
            <person name="He G."/>
            <person name="Johnson J."/>
            <person name="Nolan M."/>
            <person name="Tritt A."/>
            <person name="Barry K.W."/>
            <person name="Grigoriev I.V."/>
            <person name="Nagy L.G."/>
            <person name="Hibbett D."/>
            <person name="Henrissat B."/>
            <person name="Matheny P.B."/>
            <person name="Labbe J."/>
            <person name="Martin F.M."/>
        </authorList>
    </citation>
    <scope>NUCLEOTIDE SEQUENCE</scope>
    <source>
        <strain evidence="1">EC-137</strain>
    </source>
</reference>
<proteinExistence type="predicted"/>
<comment type="caution">
    <text evidence="1">The sequence shown here is derived from an EMBL/GenBank/DDBJ whole genome shotgun (WGS) entry which is preliminary data.</text>
</comment>
<evidence type="ECO:0000313" key="2">
    <source>
        <dbReference type="Proteomes" id="UP000814128"/>
    </source>
</evidence>
<name>A0ACB8QCW6_9AGAM</name>
<sequence length="815" mass="90279">MSEGLPSPKIKREEPPKPRRRPGRVPVSCAECRRLKLKCDRKVPCETCSKRGCAEICPNGSLATGKLNNKYVLANTTELHARIDRMVRRIRELEHGLSQLQATVSTEIHPLLRDDHPLKDTSVAAAIAEARANGSLPLRSDANTSSGASSPEPRLEEQCSADSGGDEFIDSFGTLSIGAQGGTRFYGATARGEYLLQASLESPQAEFWHCTRLDPRILAVPFPEATGEQITPDLRDLVLSHLPPLEEVQQMCQLFLEHATCFPSSITSEQLTQDIIGVVYHAAITDRSPPPSHCLSLLFIVCAISKLLLRGPDHDVEAFEFFVLSRVALTFDSPITTTTVMSVQAMCYMAQFLEMRDVGLIPTGCSKAWMYLGLASQMAHGIGLHVNSSRFKLDVKESEYRSRVFWHLFAVDTWTSFTCGRPPSVNMNFVDCDLPPDDEEYTNPDGTKSMGFSRWSYLFHQLLYKVLATAFASKPPPYSTILDLDRKLRDFAVPDYLRPDYNLPDEPGKYCILKRWLTLSHKEWGLLNIHRAYFAQALKERPHDPLKHKFGLSVMALYRSAYRIVEASRLTMKLEPQIFYRSNMAPSKTLSAAIVMCLLVCAAPSSNLAPPSMEVLEKAISVIEHGVSNGNMSAKENMAAIHELHRQAKQALCKRDPSLDGVSPLSAEELDRLCGQTSVITHGRKFTFSPCRSPQSEPLLTYSPTPTVPSHSSPSPRRAPMSVDNLLNDYTSAMSAHAHVAGVHVPELAWTTGVPMTNTGMAVYEVGYQGYAPPMPEAPQAMPHLHDSFGAAVGWSGMPYVLDASWQDFVQQLGF</sequence>
<gene>
    <name evidence="1" type="ORF">K488DRAFT_88674</name>
</gene>
<protein>
    <submittedName>
        <fullName evidence="1">Fungal-specific transcription factor domain-containing protein</fullName>
    </submittedName>
</protein>
<dbReference type="Proteomes" id="UP000814128">
    <property type="component" value="Unassembled WGS sequence"/>
</dbReference>
<evidence type="ECO:0000313" key="1">
    <source>
        <dbReference type="EMBL" id="KAI0029497.1"/>
    </source>
</evidence>